<comment type="caution">
    <text evidence="1">The sequence shown here is derived from an EMBL/GenBank/DDBJ whole genome shotgun (WGS) entry which is preliminary data.</text>
</comment>
<organism evidence="1 2">
    <name type="scientific">Prevotella jejuni</name>
    <dbReference type="NCBI Taxonomy" id="1177574"/>
    <lineage>
        <taxon>Bacteria</taxon>
        <taxon>Pseudomonadati</taxon>
        <taxon>Bacteroidota</taxon>
        <taxon>Bacteroidia</taxon>
        <taxon>Bacteroidales</taxon>
        <taxon>Prevotellaceae</taxon>
        <taxon>Prevotella</taxon>
    </lineage>
</organism>
<evidence type="ECO:0000313" key="2">
    <source>
        <dbReference type="Proteomes" id="UP000198427"/>
    </source>
</evidence>
<dbReference type="KEGG" id="pje:CRM71_07655"/>
<dbReference type="PROSITE" id="PS51257">
    <property type="entry name" value="PROKAR_LIPOPROTEIN"/>
    <property type="match status" value="1"/>
</dbReference>
<sequence length="266" mass="30925">MKQVSKIILCLLCVAMVLTGCRDKVRSKADAADPQAAVSQSMKRISKVEKQGDMHQYDVADQQRITDFIPKGYKLFEKISGDLNKDGLEDCVLIIKATRKDGFERDYEGKLIDRNRRGIIILFTEKNGYKLASKNYNCFSSENEDGGNYFSPELWVEERKGNLYLRYCHGRYGYWEYCFRYQNSDFMLIGYEVSHDRGPVVLFKTSINFLTGIVYDDENINADKYDADSDDDSEIDEVFKRTVVKLKKKPLMKLSEIEDFDELRFE</sequence>
<protein>
    <submittedName>
        <fullName evidence="1">Uncharacterized protein</fullName>
    </submittedName>
</protein>
<gene>
    <name evidence="1" type="ORF">SAMN06265364_103119</name>
</gene>
<dbReference type="GeneID" id="94029280"/>
<reference evidence="1 2" key="1">
    <citation type="submission" date="2017-06" db="EMBL/GenBank/DDBJ databases">
        <authorList>
            <person name="Varghese N."/>
            <person name="Submissions S."/>
        </authorList>
    </citation>
    <scope>NUCLEOTIDE SEQUENCE [LARGE SCALE GENOMIC DNA]</scope>
    <source>
        <strain evidence="1 2">DSM 26989</strain>
    </source>
</reference>
<dbReference type="AlphaFoldDB" id="A0A2K9H994"/>
<dbReference type="RefSeq" id="WP_089365462.1">
    <property type="nucleotide sequence ID" value="NZ_CP023863.1"/>
</dbReference>
<accession>A0A2K9H994</accession>
<dbReference type="EMBL" id="FZNZ01000003">
    <property type="protein sequence ID" value="SNR66428.1"/>
    <property type="molecule type" value="Genomic_DNA"/>
</dbReference>
<name>A0A2K9H994_9BACT</name>
<evidence type="ECO:0000313" key="1">
    <source>
        <dbReference type="EMBL" id="SNR66428.1"/>
    </source>
</evidence>
<keyword evidence="2" id="KW-1185">Reference proteome</keyword>
<dbReference type="Proteomes" id="UP000198427">
    <property type="component" value="Unassembled WGS sequence"/>
</dbReference>
<proteinExistence type="predicted"/>
<dbReference type="OrthoDB" id="86940at2"/>